<accession>A0AAU7PGR4</accession>
<protein>
    <submittedName>
        <fullName evidence="1">Uncharacterized protein</fullName>
    </submittedName>
</protein>
<name>A0AAU7PGR4_9CAUD</name>
<evidence type="ECO:0000313" key="1">
    <source>
        <dbReference type="EMBL" id="XBS49221.1"/>
    </source>
</evidence>
<dbReference type="EMBL" id="PP777464">
    <property type="protein sequence ID" value="XBS49221.1"/>
    <property type="molecule type" value="Genomic_DNA"/>
</dbReference>
<organism evidence="1">
    <name type="scientific">Escherichia phage fEgEco12</name>
    <dbReference type="NCBI Taxonomy" id="3158837"/>
    <lineage>
        <taxon>Viruses</taxon>
        <taxon>Duplodnaviria</taxon>
        <taxon>Heunggongvirae</taxon>
        <taxon>Uroviricota</taxon>
        <taxon>Caudoviricetes</taxon>
    </lineage>
</organism>
<proteinExistence type="predicted"/>
<sequence length="187" mass="22055">MSTELIKEITLLVKHCFKFIDDNGSRQYIKVNEKYNINVLKNETVNSYANIELDVEDKYTALHIISSGDRKQDYRSTFYDDSVTVGYKFHKNKIAYKNTYTHEVIEEYNYKIKKDEYDVLLFNANLIHNAGTVRNLMLAYEIPKIIERNELIIFKTILKFSTEELEDLVLALKTFINEHVPVKLEDL</sequence>
<reference evidence="1" key="1">
    <citation type="submission" date="2024-05" db="EMBL/GenBank/DDBJ databases">
        <authorList>
            <person name="Badawy S."/>
            <person name="Skurnik M."/>
        </authorList>
    </citation>
    <scope>NUCLEOTIDE SEQUENCE</scope>
</reference>